<name>L9UVP0_HALVD</name>
<dbReference type="Proteomes" id="UP000011532">
    <property type="component" value="Unassembled WGS sequence"/>
</dbReference>
<dbReference type="AlphaFoldDB" id="L9UVP0"/>
<organism evidence="3 4">
    <name type="scientific">Haloferax volcanii (strain ATCC 29605 / DSM 3757 / JCM 8879 / NBRC 14742 / NCIMB 2012 / VKM B-1768 / DS2)</name>
    <name type="common">Halobacterium volcanii</name>
    <dbReference type="NCBI Taxonomy" id="309800"/>
    <lineage>
        <taxon>Archaea</taxon>
        <taxon>Methanobacteriati</taxon>
        <taxon>Methanobacteriota</taxon>
        <taxon>Stenosarchaea group</taxon>
        <taxon>Halobacteria</taxon>
        <taxon>Halobacteriales</taxon>
        <taxon>Haloferacaceae</taxon>
        <taxon>Haloferax</taxon>
    </lineage>
</organism>
<dbReference type="Gene3D" id="3.40.50.620">
    <property type="entry name" value="HUPs"/>
    <property type="match status" value="1"/>
</dbReference>
<dbReference type="SUPFAM" id="SSF52402">
    <property type="entry name" value="Adenine nucleotide alpha hydrolases-like"/>
    <property type="match status" value="1"/>
</dbReference>
<sequence>MSLKTFSGFESRYKELCYKLSFVQSCEWRKAIASQLLEPPDSETMTTILLAVDTDVERAKKQAKTITSLPLQKEDTHISVLHVFRTDDDRADAKNLKSVKAALGDLEAAGFAVKVEQLSGDAVQSILEMSERIDADIISLAGRKRSPAGKALFGSVSQEVLLKSERPVLIETTD</sequence>
<dbReference type="PANTHER" id="PTHR46268">
    <property type="entry name" value="STRESS RESPONSE PROTEIN NHAX"/>
    <property type="match status" value="1"/>
</dbReference>
<dbReference type="GeneID" id="8923853"/>
<reference evidence="4" key="1">
    <citation type="submission" date="2012-11" db="EMBL/GenBank/DDBJ databases">
        <authorList>
            <person name="Becker E.A."/>
            <person name="Seitzer P."/>
            <person name="Tritt A."/>
            <person name="Larsen D."/>
            <person name="Yao A."/>
            <person name="Wu D."/>
            <person name="Darling A."/>
            <person name="Eisen J.A."/>
            <person name="Facciotti M.T."/>
        </authorList>
    </citation>
    <scope>NUCLEOTIDE SEQUENCE [LARGE SCALE GENOMIC DNA]</scope>
    <source>
        <strain evidence="4">ATCC 29605 / DSM 3757 / JCM 8879 / NBRC 14742 / NCIMB 2012 / VKM B-1768 / DS2</strain>
    </source>
</reference>
<dbReference type="InterPro" id="IPR014729">
    <property type="entry name" value="Rossmann-like_a/b/a_fold"/>
</dbReference>
<protein>
    <submittedName>
        <fullName evidence="3">UspA domain protein</fullName>
    </submittedName>
</protein>
<comment type="similarity">
    <text evidence="1">Belongs to the universal stress protein A family.</text>
</comment>
<evidence type="ECO:0000256" key="1">
    <source>
        <dbReference type="ARBA" id="ARBA00008791"/>
    </source>
</evidence>
<proteinExistence type="inferred from homology"/>
<dbReference type="PATRIC" id="fig|309800.29.peg.2081"/>
<gene>
    <name evidence="3" type="ORF">C498_10846</name>
</gene>
<dbReference type="InterPro" id="IPR006016">
    <property type="entry name" value="UspA"/>
</dbReference>
<dbReference type="RefSeq" id="WP_004043354.1">
    <property type="nucleotide sequence ID" value="NC_013966.1"/>
</dbReference>
<dbReference type="PANTHER" id="PTHR46268:SF6">
    <property type="entry name" value="UNIVERSAL STRESS PROTEIN UP12"/>
    <property type="match status" value="1"/>
</dbReference>
<dbReference type="CDD" id="cd00293">
    <property type="entry name" value="USP-like"/>
    <property type="match status" value="1"/>
</dbReference>
<evidence type="ECO:0000313" key="3">
    <source>
        <dbReference type="EMBL" id="ELY28909.1"/>
    </source>
</evidence>
<evidence type="ECO:0000313" key="4">
    <source>
        <dbReference type="Proteomes" id="UP000011532"/>
    </source>
</evidence>
<comment type="caution">
    <text evidence="3">The sequence shown here is derived from an EMBL/GenBank/DDBJ whole genome shotgun (WGS) entry which is preliminary data.</text>
</comment>
<dbReference type="EMBL" id="AOHU01000084">
    <property type="protein sequence ID" value="ELY28909.1"/>
    <property type="molecule type" value="Genomic_DNA"/>
</dbReference>
<accession>L9UVP0</accession>
<feature type="domain" description="UspA" evidence="2">
    <location>
        <begin position="46"/>
        <end position="170"/>
    </location>
</feature>
<dbReference type="Pfam" id="PF00582">
    <property type="entry name" value="Usp"/>
    <property type="match status" value="1"/>
</dbReference>
<evidence type="ECO:0000259" key="2">
    <source>
        <dbReference type="Pfam" id="PF00582"/>
    </source>
</evidence>
<reference evidence="3 4" key="2">
    <citation type="journal article" date="2014" name="PLoS Genet.">
        <title>Phylogenetically driven sequencing of extremely halophilic archaea reveals strategies for static and dynamic osmo-response.</title>
        <authorList>
            <person name="Becker E.A."/>
            <person name="Seitzer P.M."/>
            <person name="Tritt A."/>
            <person name="Larsen D."/>
            <person name="Krusor M."/>
            <person name="Yao A.I."/>
            <person name="Wu D."/>
            <person name="Madern D."/>
            <person name="Eisen J.A."/>
            <person name="Darling A.E."/>
            <person name="Facciotti M.T."/>
        </authorList>
    </citation>
    <scope>NUCLEOTIDE SEQUENCE [LARGE SCALE GENOMIC DNA]</scope>
    <source>
        <strain evidence="4">ATCC 29605 / DSM 3757 / JCM 8879 / NBRC 14742 / NCIMB 2012 / VKM B-1768 / DS2</strain>
    </source>
</reference>